<name>A0A4R3V5W8_ROSSA</name>
<dbReference type="InterPro" id="IPR045617">
    <property type="entry name" value="DUF6445"/>
</dbReference>
<dbReference type="RefSeq" id="WP_132571045.1">
    <property type="nucleotide sequence ID" value="NZ_CBCSGL010000048.1"/>
</dbReference>
<dbReference type="EMBL" id="SMBU01000008">
    <property type="protein sequence ID" value="TCV00397.1"/>
    <property type="molecule type" value="Genomic_DNA"/>
</dbReference>
<evidence type="ECO:0000313" key="1">
    <source>
        <dbReference type="EMBL" id="TCV00397.1"/>
    </source>
</evidence>
<dbReference type="OrthoDB" id="4048724at2"/>
<gene>
    <name evidence="1" type="ORF">EV671_1008152</name>
</gene>
<accession>A0A4R3V5W8</accession>
<proteinExistence type="predicted"/>
<organism evidence="1 2">
    <name type="scientific">Roseateles saccharophilus</name>
    <name type="common">Pseudomonas saccharophila</name>
    <dbReference type="NCBI Taxonomy" id="304"/>
    <lineage>
        <taxon>Bacteria</taxon>
        <taxon>Pseudomonadati</taxon>
        <taxon>Pseudomonadota</taxon>
        <taxon>Betaproteobacteria</taxon>
        <taxon>Burkholderiales</taxon>
        <taxon>Sphaerotilaceae</taxon>
        <taxon>Roseateles</taxon>
    </lineage>
</organism>
<reference evidence="1 2" key="1">
    <citation type="submission" date="2019-03" db="EMBL/GenBank/DDBJ databases">
        <title>Genomic Encyclopedia of Type Strains, Phase IV (KMG-IV): sequencing the most valuable type-strain genomes for metagenomic binning, comparative biology and taxonomic classification.</title>
        <authorList>
            <person name="Goeker M."/>
        </authorList>
    </citation>
    <scope>NUCLEOTIDE SEQUENCE [LARGE SCALE GENOMIC DNA]</scope>
    <source>
        <strain evidence="1 2">DSM 654</strain>
    </source>
</reference>
<dbReference type="Pfam" id="PF20043">
    <property type="entry name" value="DUF6445"/>
    <property type="match status" value="1"/>
</dbReference>
<protein>
    <submittedName>
        <fullName evidence="1">Uncharacterized protein</fullName>
    </submittedName>
</protein>
<dbReference type="Proteomes" id="UP000295110">
    <property type="component" value="Unassembled WGS sequence"/>
</dbReference>
<keyword evidence="2" id="KW-1185">Reference proteome</keyword>
<sequence>MSLPLSYPVGHAGRFFNATPRIDEVEVGPGQFCYVVDDALIDPEGLVAWADRHRFEPAEANAYPGRLMDCVPTLEQSLDGFFTHHIRRRLGARRTVGMYARFSLVTLAPAALQPGQWQCHRDRVAIDPALCAASVLYLFRDVRLGGTAFYRPRCTAVQLERMLGDAQALGVAEFSARYGVGPGYMTASNDHFEQTGHVPAAWNRLVFYDGGQFHSGHIAHPELLSDGARHGRLTLNGFFACRRGAS</sequence>
<dbReference type="AlphaFoldDB" id="A0A4R3V5W8"/>
<evidence type="ECO:0000313" key="2">
    <source>
        <dbReference type="Proteomes" id="UP000295110"/>
    </source>
</evidence>
<comment type="caution">
    <text evidence="1">The sequence shown here is derived from an EMBL/GenBank/DDBJ whole genome shotgun (WGS) entry which is preliminary data.</text>
</comment>